<feature type="domain" description="Cytochrome c" evidence="7">
    <location>
        <begin position="31"/>
        <end position="122"/>
    </location>
</feature>
<evidence type="ECO:0000259" key="7">
    <source>
        <dbReference type="PROSITE" id="PS51007"/>
    </source>
</evidence>
<dbReference type="Pfam" id="PF00034">
    <property type="entry name" value="Cytochrom_C"/>
    <property type="match status" value="1"/>
</dbReference>
<evidence type="ECO:0000313" key="8">
    <source>
        <dbReference type="EMBL" id="MDN3564187.1"/>
    </source>
</evidence>
<evidence type="ECO:0000256" key="4">
    <source>
        <dbReference type="PROSITE-ProRule" id="PRU00433"/>
    </source>
</evidence>
<dbReference type="RefSeq" id="WP_290315975.1">
    <property type="nucleotide sequence ID" value="NZ_JAUFPN010000069.1"/>
</dbReference>
<gene>
    <name evidence="8" type="ORF">QWZ14_07380</name>
</gene>
<keyword evidence="6" id="KW-0732">Signal</keyword>
<keyword evidence="1 4" id="KW-0349">Heme</keyword>
<keyword evidence="9" id="KW-1185">Reference proteome</keyword>
<feature type="compositionally biased region" description="Basic and acidic residues" evidence="5">
    <location>
        <begin position="141"/>
        <end position="152"/>
    </location>
</feature>
<reference evidence="9" key="1">
    <citation type="journal article" date="2019" name="Int. J. Syst. Evol. Microbiol.">
        <title>The Global Catalogue of Microorganisms (GCM) 10K type strain sequencing project: providing services to taxonomists for standard genome sequencing and annotation.</title>
        <authorList>
            <consortium name="The Broad Institute Genomics Platform"/>
            <consortium name="The Broad Institute Genome Sequencing Center for Infectious Disease"/>
            <person name="Wu L."/>
            <person name="Ma J."/>
        </authorList>
    </citation>
    <scope>NUCLEOTIDE SEQUENCE [LARGE SCALE GENOMIC DNA]</scope>
    <source>
        <strain evidence="9">CECT 7131</strain>
    </source>
</reference>
<protein>
    <submittedName>
        <fullName evidence="8">C-type cytochrome</fullName>
    </submittedName>
</protein>
<feature type="chain" id="PRO_5047531870" evidence="6">
    <location>
        <begin position="21"/>
        <end position="152"/>
    </location>
</feature>
<keyword evidence="2 4" id="KW-0479">Metal-binding</keyword>
<dbReference type="EMBL" id="JAUFPN010000069">
    <property type="protein sequence ID" value="MDN3564187.1"/>
    <property type="molecule type" value="Genomic_DNA"/>
</dbReference>
<organism evidence="8 9">
    <name type="scientific">Paeniroseomonas aquatica</name>
    <dbReference type="NCBI Taxonomy" id="373043"/>
    <lineage>
        <taxon>Bacteria</taxon>
        <taxon>Pseudomonadati</taxon>
        <taxon>Pseudomonadota</taxon>
        <taxon>Alphaproteobacteria</taxon>
        <taxon>Acetobacterales</taxon>
        <taxon>Acetobacteraceae</taxon>
        <taxon>Paeniroseomonas</taxon>
    </lineage>
</organism>
<comment type="caution">
    <text evidence="8">The sequence shown here is derived from an EMBL/GenBank/DDBJ whole genome shotgun (WGS) entry which is preliminary data.</text>
</comment>
<feature type="signal peptide" evidence="6">
    <location>
        <begin position="1"/>
        <end position="20"/>
    </location>
</feature>
<dbReference type="InterPro" id="IPR009056">
    <property type="entry name" value="Cyt_c-like_dom"/>
</dbReference>
<dbReference type="Gene3D" id="1.10.760.10">
    <property type="entry name" value="Cytochrome c-like domain"/>
    <property type="match status" value="1"/>
</dbReference>
<sequence length="152" mass="15682">MSIRRFASTAMLLLATACEAEEPAALRVAGGDPARGHAVILASGCGACHVIPGVRGADSWVGPPLTEWARRGYVGGRLPNAPDNLIAWLRDPEAISPGSAMPAVGLSEAEARDAAAYLFTLGAARLPPVPAGMQLGPNEGGPRESPRIRPRA</sequence>
<proteinExistence type="predicted"/>
<dbReference type="PROSITE" id="PS51007">
    <property type="entry name" value="CYTC"/>
    <property type="match status" value="1"/>
</dbReference>
<evidence type="ECO:0000256" key="2">
    <source>
        <dbReference type="ARBA" id="ARBA00022723"/>
    </source>
</evidence>
<evidence type="ECO:0000256" key="5">
    <source>
        <dbReference type="SAM" id="MobiDB-lite"/>
    </source>
</evidence>
<feature type="region of interest" description="Disordered" evidence="5">
    <location>
        <begin position="129"/>
        <end position="152"/>
    </location>
</feature>
<dbReference type="SUPFAM" id="SSF46626">
    <property type="entry name" value="Cytochrome c"/>
    <property type="match status" value="1"/>
</dbReference>
<name>A0ABT8A344_9PROT</name>
<accession>A0ABT8A344</accession>
<evidence type="ECO:0000256" key="1">
    <source>
        <dbReference type="ARBA" id="ARBA00022617"/>
    </source>
</evidence>
<keyword evidence="3 4" id="KW-0408">Iron</keyword>
<evidence type="ECO:0000313" key="9">
    <source>
        <dbReference type="Proteomes" id="UP001529369"/>
    </source>
</evidence>
<evidence type="ECO:0000256" key="6">
    <source>
        <dbReference type="SAM" id="SignalP"/>
    </source>
</evidence>
<dbReference type="InterPro" id="IPR036909">
    <property type="entry name" value="Cyt_c-like_dom_sf"/>
</dbReference>
<dbReference type="PROSITE" id="PS51257">
    <property type="entry name" value="PROKAR_LIPOPROTEIN"/>
    <property type="match status" value="1"/>
</dbReference>
<evidence type="ECO:0000256" key="3">
    <source>
        <dbReference type="ARBA" id="ARBA00023004"/>
    </source>
</evidence>
<dbReference type="Proteomes" id="UP001529369">
    <property type="component" value="Unassembled WGS sequence"/>
</dbReference>